<comment type="caution">
    <text evidence="4">The sequence shown here is derived from an EMBL/GenBank/DDBJ whole genome shotgun (WGS) entry which is preliminary data.</text>
</comment>
<dbReference type="PANTHER" id="PTHR43584:SF8">
    <property type="entry name" value="N-ACETYLMURAMATE ALPHA-1-PHOSPHATE URIDYLYLTRANSFERASE"/>
    <property type="match status" value="1"/>
</dbReference>
<protein>
    <recommendedName>
        <fullName evidence="3">Mannose-1-phosphate guanyltransferase C-terminal domain-containing protein</fullName>
    </recommendedName>
</protein>
<dbReference type="RefSeq" id="WP_055725504.1">
    <property type="nucleotide sequence ID" value="NZ_JBJVNI010000001.1"/>
</dbReference>
<keyword evidence="1" id="KW-0808">Transferase</keyword>
<organism evidence="4 5">
    <name type="scientific">Streptomyces niveiscabiei</name>
    <dbReference type="NCBI Taxonomy" id="164115"/>
    <lineage>
        <taxon>Bacteria</taxon>
        <taxon>Bacillati</taxon>
        <taxon>Actinomycetota</taxon>
        <taxon>Actinomycetes</taxon>
        <taxon>Kitasatosporales</taxon>
        <taxon>Streptomycetaceae</taxon>
        <taxon>Streptomyces</taxon>
    </lineage>
</organism>
<dbReference type="Gene3D" id="2.160.10.10">
    <property type="entry name" value="Hexapeptide repeat proteins"/>
    <property type="match status" value="1"/>
</dbReference>
<proteinExistence type="predicted"/>
<evidence type="ECO:0000256" key="1">
    <source>
        <dbReference type="ARBA" id="ARBA00022679"/>
    </source>
</evidence>
<dbReference type="SUPFAM" id="SSF51161">
    <property type="entry name" value="Trimeric LpxA-like enzymes"/>
    <property type="match status" value="1"/>
</dbReference>
<evidence type="ECO:0000313" key="4">
    <source>
        <dbReference type="EMBL" id="MFM9607575.1"/>
    </source>
</evidence>
<dbReference type="InterPro" id="IPR011004">
    <property type="entry name" value="Trimer_LpxA-like_sf"/>
</dbReference>
<accession>A0ABW9HL29</accession>
<dbReference type="Pfam" id="PF25087">
    <property type="entry name" value="GMPPB_C"/>
    <property type="match status" value="1"/>
</dbReference>
<keyword evidence="2" id="KW-0012">Acyltransferase</keyword>
<dbReference type="EMBL" id="JBJVNI010000001">
    <property type="protein sequence ID" value="MFM9607575.1"/>
    <property type="molecule type" value="Genomic_DNA"/>
</dbReference>
<dbReference type="InterPro" id="IPR050065">
    <property type="entry name" value="GlmU-like"/>
</dbReference>
<evidence type="ECO:0000256" key="2">
    <source>
        <dbReference type="ARBA" id="ARBA00023315"/>
    </source>
</evidence>
<dbReference type="PANTHER" id="PTHR43584">
    <property type="entry name" value="NUCLEOTIDYL TRANSFERASE"/>
    <property type="match status" value="1"/>
</dbReference>
<name>A0ABW9HL29_9ACTN</name>
<feature type="domain" description="Mannose-1-phosphate guanyltransferase C-terminal" evidence="3">
    <location>
        <begin position="92"/>
        <end position="211"/>
    </location>
</feature>
<reference evidence="4 5" key="1">
    <citation type="submission" date="2024-12" db="EMBL/GenBank/DDBJ databases">
        <title>Forecasting of Potato common scab and diversities of Pathogenic streptomyces spp. in china.</title>
        <authorList>
            <person name="Handique U."/>
            <person name="Wu J."/>
        </authorList>
    </citation>
    <scope>NUCLEOTIDE SEQUENCE [LARGE SCALE GENOMIC DNA]</scope>
    <source>
        <strain evidence="4 5">ZRIMU1530</strain>
    </source>
</reference>
<evidence type="ECO:0000313" key="5">
    <source>
        <dbReference type="Proteomes" id="UP001631957"/>
    </source>
</evidence>
<evidence type="ECO:0000259" key="3">
    <source>
        <dbReference type="Pfam" id="PF25087"/>
    </source>
</evidence>
<dbReference type="Proteomes" id="UP001631957">
    <property type="component" value="Unassembled WGS sequence"/>
</dbReference>
<sequence length="241" mass="24769">MQSANPVTSTASAVDTRLTPAYYFRSEGLGAYVNRLLEGCSSVFGIKAAMAADLDRGDEELREGQGVVEDGALLQGDVIVQAGARIEAGAQVIGPVLVCAGAVVAAGALVRDHSVIGPGCRIGFGAEVTRSLLAGHVFMKHPCFVGDSVIGRRVNIGSFCSTTGLRCDRGPVAEPAIEEITVNLDGQRIPTGQTKFGAVVGDEVALPAGTVLSPGTLIGPGTVIYPRNHIGGFLPSGSRVR</sequence>
<dbReference type="InterPro" id="IPR056729">
    <property type="entry name" value="GMPPB_C"/>
</dbReference>
<gene>
    <name evidence="4" type="ORF">ACKI18_02505</name>
</gene>
<keyword evidence="5" id="KW-1185">Reference proteome</keyword>